<keyword evidence="6 7" id="KW-0472">Membrane</keyword>
<evidence type="ECO:0000313" key="8">
    <source>
        <dbReference type="EMBL" id="MDY0881887.1"/>
    </source>
</evidence>
<comment type="subcellular location">
    <subcellularLocation>
        <location evidence="1">Cell membrane</location>
        <topology evidence="1">Multi-pass membrane protein</topology>
    </subcellularLocation>
</comment>
<keyword evidence="5 7" id="KW-1133">Transmembrane helix</keyword>
<feature type="transmembrane region" description="Helical" evidence="7">
    <location>
        <begin position="45"/>
        <end position="65"/>
    </location>
</feature>
<feature type="transmembrane region" description="Helical" evidence="7">
    <location>
        <begin position="72"/>
        <end position="89"/>
    </location>
</feature>
<dbReference type="InterPro" id="IPR032808">
    <property type="entry name" value="DoxX"/>
</dbReference>
<gene>
    <name evidence="8" type="ORF">SMD27_03460</name>
</gene>
<comment type="similarity">
    <text evidence="2">Belongs to the DoxX family.</text>
</comment>
<evidence type="ECO:0000256" key="7">
    <source>
        <dbReference type="SAM" id="Phobius"/>
    </source>
</evidence>
<dbReference type="PANTHER" id="PTHR33452">
    <property type="entry name" value="OXIDOREDUCTASE CATD-RELATED"/>
    <property type="match status" value="1"/>
</dbReference>
<dbReference type="Proteomes" id="UP001279642">
    <property type="component" value="Unassembled WGS sequence"/>
</dbReference>
<dbReference type="PANTHER" id="PTHR33452:SF1">
    <property type="entry name" value="INNER MEMBRANE PROTEIN YPHA-RELATED"/>
    <property type="match status" value="1"/>
</dbReference>
<keyword evidence="3" id="KW-1003">Cell membrane</keyword>
<keyword evidence="9" id="KW-1185">Reference proteome</keyword>
<sequence length="128" mass="13329">MEGLRNTAALIGRILISVIFLWSGFGKVSNFGGTVGYITSVGLPVPEVAAVIAIIVELLGGLCLLVGFQARLAALAIAIFTIAAGFSFHTNFGDMTQMIMFFKNLAIAGGALQIFAFGPGAFSVDKGR</sequence>
<accession>A0ABU5E7L8</accession>
<evidence type="ECO:0000313" key="9">
    <source>
        <dbReference type="Proteomes" id="UP001279642"/>
    </source>
</evidence>
<evidence type="ECO:0000256" key="1">
    <source>
        <dbReference type="ARBA" id="ARBA00004651"/>
    </source>
</evidence>
<name>A0ABU5E7L8_9PROT</name>
<protein>
    <submittedName>
        <fullName evidence="8">DoxX family protein</fullName>
    </submittedName>
</protein>
<organism evidence="8 9">
    <name type="scientific">Dongia soli</name>
    <dbReference type="NCBI Taxonomy" id="600628"/>
    <lineage>
        <taxon>Bacteria</taxon>
        <taxon>Pseudomonadati</taxon>
        <taxon>Pseudomonadota</taxon>
        <taxon>Alphaproteobacteria</taxon>
        <taxon>Rhodospirillales</taxon>
        <taxon>Dongiaceae</taxon>
        <taxon>Dongia</taxon>
    </lineage>
</organism>
<dbReference type="EMBL" id="JAXCLW010000001">
    <property type="protein sequence ID" value="MDY0881887.1"/>
    <property type="molecule type" value="Genomic_DNA"/>
</dbReference>
<feature type="transmembrane region" description="Helical" evidence="7">
    <location>
        <begin position="7"/>
        <end position="25"/>
    </location>
</feature>
<evidence type="ECO:0000256" key="6">
    <source>
        <dbReference type="ARBA" id="ARBA00023136"/>
    </source>
</evidence>
<reference evidence="8 9" key="1">
    <citation type="journal article" date="2016" name="Antonie Van Leeuwenhoek">
        <title>Dongia soli sp. nov., isolated from soil from Dokdo, Korea.</title>
        <authorList>
            <person name="Kim D.U."/>
            <person name="Lee H."/>
            <person name="Kim H."/>
            <person name="Kim S.G."/>
            <person name="Ka J.O."/>
        </authorList>
    </citation>
    <scope>NUCLEOTIDE SEQUENCE [LARGE SCALE GENOMIC DNA]</scope>
    <source>
        <strain evidence="8 9">D78</strain>
    </source>
</reference>
<evidence type="ECO:0000256" key="5">
    <source>
        <dbReference type="ARBA" id="ARBA00022989"/>
    </source>
</evidence>
<feature type="transmembrane region" description="Helical" evidence="7">
    <location>
        <begin position="101"/>
        <end position="122"/>
    </location>
</feature>
<dbReference type="RefSeq" id="WP_320506929.1">
    <property type="nucleotide sequence ID" value="NZ_JAXCLW010000001.1"/>
</dbReference>
<dbReference type="Pfam" id="PF07681">
    <property type="entry name" value="DoxX"/>
    <property type="match status" value="1"/>
</dbReference>
<comment type="caution">
    <text evidence="8">The sequence shown here is derived from an EMBL/GenBank/DDBJ whole genome shotgun (WGS) entry which is preliminary data.</text>
</comment>
<keyword evidence="4 7" id="KW-0812">Transmembrane</keyword>
<proteinExistence type="inferred from homology"/>
<dbReference type="InterPro" id="IPR051907">
    <property type="entry name" value="DoxX-like_oxidoreductase"/>
</dbReference>
<evidence type="ECO:0000256" key="4">
    <source>
        <dbReference type="ARBA" id="ARBA00022692"/>
    </source>
</evidence>
<evidence type="ECO:0000256" key="2">
    <source>
        <dbReference type="ARBA" id="ARBA00006679"/>
    </source>
</evidence>
<evidence type="ECO:0000256" key="3">
    <source>
        <dbReference type="ARBA" id="ARBA00022475"/>
    </source>
</evidence>